<dbReference type="InterPro" id="IPR006311">
    <property type="entry name" value="TAT_signal"/>
</dbReference>
<dbReference type="PANTHER" id="PTHR11709">
    <property type="entry name" value="MULTI-COPPER OXIDASE"/>
    <property type="match status" value="1"/>
</dbReference>
<dbReference type="GO" id="GO:0016491">
    <property type="term" value="F:oxidoreductase activity"/>
    <property type="evidence" value="ECO:0007669"/>
    <property type="project" value="UniProtKB-KW"/>
</dbReference>
<evidence type="ECO:0000256" key="3">
    <source>
        <dbReference type="ARBA" id="ARBA00023008"/>
    </source>
</evidence>
<dbReference type="InterPro" id="IPR002355">
    <property type="entry name" value="Cu_oxidase_Cu_BS"/>
</dbReference>
<sequence>MDRRRFLRDASAFGALAGLTALTPAWARSAPAIGPARPPGLSPTVRRPGLVEYDLTIDRTPLLFGGERGTAVTINGGVPGPLLRFTEGDEAVIRVHNRLDEDTSIHWHGLILPNAMDGVPHVNFPGIAARSTFEYRYPIRQYGTYWYHSHSAFQEQLGHYGALVIDPAGPEPYAFDREYVVVLSDWTFEDPHAILDHLKSRPNYYNEQRQTVAGLIRGEGMGLRERLDWDRMRMDPTDISDITGATYTFLMNGQAPDPGWTGLFRPGERVRLRFVNAAAGTFYDVRIPGLPMTVVQVSGQHVEPVAVDEFRIGNAETYDVVVEPGDRAYTLFAEAMDRSGYARGTLAPRPGMTAPVPERRERPVLTMMDMGMAHGGPGMDHAGMDMGDAPGGHGATADHGGMDHGEPPAPGHPAAAAPVLAHGDHAAHADEVAMPGVDHAGLRPPGSLPEVTPHGADGHGVANAMAPDQTRSRLHEPGVGLGDDGRRVLVYTDLRAIHPEPRRAPDREVELHLTGNMERYMWGIDGKTYAEDPLIPLVYGERLRLTMVNDTMMNHPMHLHGMWMELENGHGERIPRLHTVVVKPAERLSLLVEVDALGPWAFHCHILYHMDLGMFRVAMVQRPADWAPEALAAMYPAGLPAALARPDLARR</sequence>
<dbReference type="InterPro" id="IPR034282">
    <property type="entry name" value="CuRO_2_CopA"/>
</dbReference>
<dbReference type="InterPro" id="IPR001117">
    <property type="entry name" value="Cu-oxidase_2nd"/>
</dbReference>
<dbReference type="InterPro" id="IPR034279">
    <property type="entry name" value="CuRO_3_CopA"/>
</dbReference>
<evidence type="ECO:0000256" key="4">
    <source>
        <dbReference type="SAM" id="MobiDB-lite"/>
    </source>
</evidence>
<keyword evidence="3" id="KW-0186">Copper</keyword>
<evidence type="ECO:0000313" key="9">
    <source>
        <dbReference type="EMBL" id="PAP76343.1"/>
    </source>
</evidence>
<keyword evidence="2" id="KW-0560">Oxidoreductase</keyword>
<dbReference type="CDD" id="cd13848">
    <property type="entry name" value="CuRO_1_CopA"/>
    <property type="match status" value="1"/>
</dbReference>
<dbReference type="InterPro" id="IPR011706">
    <property type="entry name" value="Cu-oxidase_C"/>
</dbReference>
<keyword evidence="5" id="KW-0732">Signal</keyword>
<dbReference type="SUPFAM" id="SSF49503">
    <property type="entry name" value="Cupredoxins"/>
    <property type="match status" value="3"/>
</dbReference>
<dbReference type="GO" id="GO:0005507">
    <property type="term" value="F:copper ion binding"/>
    <property type="evidence" value="ECO:0007669"/>
    <property type="project" value="InterPro"/>
</dbReference>
<feature type="domain" description="Plastocyanin-like" evidence="6">
    <location>
        <begin position="178"/>
        <end position="336"/>
    </location>
</feature>
<evidence type="ECO:0000259" key="6">
    <source>
        <dbReference type="Pfam" id="PF00394"/>
    </source>
</evidence>
<accession>A0A271IYP7</accession>
<evidence type="ECO:0000256" key="2">
    <source>
        <dbReference type="ARBA" id="ARBA00023002"/>
    </source>
</evidence>
<dbReference type="CDD" id="cd13896">
    <property type="entry name" value="CuRO_3_CopA"/>
    <property type="match status" value="1"/>
</dbReference>
<dbReference type="InterPro" id="IPR034284">
    <property type="entry name" value="CuRO_1_CopA"/>
</dbReference>
<dbReference type="NCBIfam" id="TIGR01480">
    <property type="entry name" value="copper_res_A"/>
    <property type="match status" value="1"/>
</dbReference>
<feature type="chain" id="PRO_5012379783" evidence="5">
    <location>
        <begin position="28"/>
        <end position="651"/>
    </location>
</feature>
<dbReference type="RefSeq" id="WP_095509995.1">
    <property type="nucleotide sequence ID" value="NZ_MQWD01000001.1"/>
</dbReference>
<dbReference type="OrthoDB" id="9757546at2"/>
<evidence type="ECO:0000259" key="7">
    <source>
        <dbReference type="Pfam" id="PF07731"/>
    </source>
</evidence>
<dbReference type="PANTHER" id="PTHR11709:SF394">
    <property type="entry name" value="FI03373P-RELATED"/>
    <property type="match status" value="1"/>
</dbReference>
<dbReference type="InterPro" id="IPR011707">
    <property type="entry name" value="Cu-oxidase-like_N"/>
</dbReference>
<dbReference type="PROSITE" id="PS51318">
    <property type="entry name" value="TAT"/>
    <property type="match status" value="1"/>
</dbReference>
<dbReference type="InterPro" id="IPR006376">
    <property type="entry name" value="Cu-R_CopA"/>
</dbReference>
<dbReference type="PROSITE" id="PS00080">
    <property type="entry name" value="MULTICOPPER_OXIDASE2"/>
    <property type="match status" value="1"/>
</dbReference>
<dbReference type="CDD" id="cd13874">
    <property type="entry name" value="CuRO_2_CopA"/>
    <property type="match status" value="1"/>
</dbReference>
<dbReference type="InterPro" id="IPR045087">
    <property type="entry name" value="Cu-oxidase_fam"/>
</dbReference>
<feature type="signal peptide" evidence="5">
    <location>
        <begin position="1"/>
        <end position="27"/>
    </location>
</feature>
<dbReference type="Pfam" id="PF07731">
    <property type="entry name" value="Cu-oxidase_2"/>
    <property type="match status" value="1"/>
</dbReference>
<comment type="caution">
    <text evidence="9">The sequence shown here is derived from an EMBL/GenBank/DDBJ whole genome shotgun (WGS) entry which is preliminary data.</text>
</comment>
<proteinExistence type="predicted"/>
<organism evidence="9 10">
    <name type="scientific">Rubrivirga marina</name>
    <dbReference type="NCBI Taxonomy" id="1196024"/>
    <lineage>
        <taxon>Bacteria</taxon>
        <taxon>Pseudomonadati</taxon>
        <taxon>Rhodothermota</taxon>
        <taxon>Rhodothermia</taxon>
        <taxon>Rhodothermales</taxon>
        <taxon>Rubricoccaceae</taxon>
        <taxon>Rubrivirga</taxon>
    </lineage>
</organism>
<dbReference type="InterPro" id="IPR008972">
    <property type="entry name" value="Cupredoxin"/>
</dbReference>
<dbReference type="GO" id="GO:0042597">
    <property type="term" value="C:periplasmic space"/>
    <property type="evidence" value="ECO:0007669"/>
    <property type="project" value="InterPro"/>
</dbReference>
<protein>
    <submittedName>
        <fullName evidence="9">Copper resistance protein CopA</fullName>
    </submittedName>
</protein>
<gene>
    <name evidence="9" type="ORF">BSZ37_07740</name>
</gene>
<evidence type="ECO:0000256" key="5">
    <source>
        <dbReference type="SAM" id="SignalP"/>
    </source>
</evidence>
<evidence type="ECO:0000259" key="8">
    <source>
        <dbReference type="Pfam" id="PF07732"/>
    </source>
</evidence>
<dbReference type="Pfam" id="PF00394">
    <property type="entry name" value="Cu-oxidase"/>
    <property type="match status" value="1"/>
</dbReference>
<dbReference type="Gene3D" id="2.60.40.420">
    <property type="entry name" value="Cupredoxins - blue copper proteins"/>
    <property type="match status" value="3"/>
</dbReference>
<feature type="region of interest" description="Disordered" evidence="4">
    <location>
        <begin position="376"/>
        <end position="416"/>
    </location>
</feature>
<feature type="domain" description="Plastocyanin-like" evidence="7">
    <location>
        <begin position="503"/>
        <end position="621"/>
    </location>
</feature>
<reference evidence="9 10" key="1">
    <citation type="submission" date="2016-11" db="EMBL/GenBank/DDBJ databases">
        <title>Study of marine rhodopsin-containing bacteria.</title>
        <authorList>
            <person name="Yoshizawa S."/>
            <person name="Kumagai Y."/>
            <person name="Kogure K."/>
        </authorList>
    </citation>
    <scope>NUCLEOTIDE SEQUENCE [LARGE SCALE GENOMIC DNA]</scope>
    <source>
        <strain evidence="9 10">SAORIC-28</strain>
    </source>
</reference>
<dbReference type="Proteomes" id="UP000216339">
    <property type="component" value="Unassembled WGS sequence"/>
</dbReference>
<feature type="domain" description="Plastocyanin-like" evidence="8">
    <location>
        <begin position="66"/>
        <end position="167"/>
    </location>
</feature>
<dbReference type="AlphaFoldDB" id="A0A271IYP7"/>
<dbReference type="Pfam" id="PF07732">
    <property type="entry name" value="Cu-oxidase_3"/>
    <property type="match status" value="1"/>
</dbReference>
<dbReference type="EMBL" id="MQWD01000001">
    <property type="protein sequence ID" value="PAP76343.1"/>
    <property type="molecule type" value="Genomic_DNA"/>
</dbReference>
<keyword evidence="10" id="KW-1185">Reference proteome</keyword>
<name>A0A271IYP7_9BACT</name>
<evidence type="ECO:0000256" key="1">
    <source>
        <dbReference type="ARBA" id="ARBA00022723"/>
    </source>
</evidence>
<evidence type="ECO:0000313" key="10">
    <source>
        <dbReference type="Proteomes" id="UP000216339"/>
    </source>
</evidence>
<keyword evidence="1" id="KW-0479">Metal-binding</keyword>